<evidence type="ECO:0000259" key="13">
    <source>
        <dbReference type="PROSITE" id="PS50885"/>
    </source>
</evidence>
<evidence type="ECO:0000256" key="2">
    <source>
        <dbReference type="ARBA" id="ARBA00004236"/>
    </source>
</evidence>
<dbReference type="InterPro" id="IPR005467">
    <property type="entry name" value="His_kinase_dom"/>
</dbReference>
<keyword evidence="9" id="KW-0902">Two-component regulatory system</keyword>
<dbReference type="PROSITE" id="PS50885">
    <property type="entry name" value="HAMP"/>
    <property type="match status" value="1"/>
</dbReference>
<evidence type="ECO:0000313" key="14">
    <source>
        <dbReference type="EMBL" id="GAA0948385.1"/>
    </source>
</evidence>
<evidence type="ECO:0000256" key="9">
    <source>
        <dbReference type="ARBA" id="ARBA00023012"/>
    </source>
</evidence>
<dbReference type="CDD" id="cd00082">
    <property type="entry name" value="HisKA"/>
    <property type="match status" value="1"/>
</dbReference>
<comment type="subcellular location">
    <subcellularLocation>
        <location evidence="2">Cell membrane</location>
    </subcellularLocation>
</comment>
<dbReference type="EC" id="2.7.13.3" evidence="3"/>
<evidence type="ECO:0000313" key="15">
    <source>
        <dbReference type="Proteomes" id="UP001500542"/>
    </source>
</evidence>
<dbReference type="PANTHER" id="PTHR45436">
    <property type="entry name" value="SENSOR HISTIDINE KINASE YKOH"/>
    <property type="match status" value="1"/>
</dbReference>
<dbReference type="CDD" id="cd00075">
    <property type="entry name" value="HATPase"/>
    <property type="match status" value="1"/>
</dbReference>
<dbReference type="SMART" id="SM00388">
    <property type="entry name" value="HisKA"/>
    <property type="match status" value="1"/>
</dbReference>
<dbReference type="InterPro" id="IPR036097">
    <property type="entry name" value="HisK_dim/P_sf"/>
</dbReference>
<name>A0ABP4BB32_9ACTN</name>
<comment type="caution">
    <text evidence="14">The sequence shown here is derived from an EMBL/GenBank/DDBJ whole genome shotgun (WGS) entry which is preliminary data.</text>
</comment>
<evidence type="ECO:0000256" key="11">
    <source>
        <dbReference type="SAM" id="Phobius"/>
    </source>
</evidence>
<keyword evidence="8 11" id="KW-1133">Transmembrane helix</keyword>
<evidence type="ECO:0000256" key="10">
    <source>
        <dbReference type="ARBA" id="ARBA00023136"/>
    </source>
</evidence>
<dbReference type="InterPro" id="IPR004358">
    <property type="entry name" value="Sig_transdc_His_kin-like_C"/>
</dbReference>
<dbReference type="InterPro" id="IPR003661">
    <property type="entry name" value="HisK_dim/P_dom"/>
</dbReference>
<dbReference type="SMART" id="SM00304">
    <property type="entry name" value="HAMP"/>
    <property type="match status" value="1"/>
</dbReference>
<dbReference type="PANTHER" id="PTHR45436:SF5">
    <property type="entry name" value="SENSOR HISTIDINE KINASE TRCS"/>
    <property type="match status" value="1"/>
</dbReference>
<evidence type="ECO:0000256" key="1">
    <source>
        <dbReference type="ARBA" id="ARBA00000085"/>
    </source>
</evidence>
<dbReference type="Gene3D" id="1.10.287.130">
    <property type="match status" value="1"/>
</dbReference>
<dbReference type="EMBL" id="BAAAHK010000011">
    <property type="protein sequence ID" value="GAA0948385.1"/>
    <property type="molecule type" value="Genomic_DNA"/>
</dbReference>
<evidence type="ECO:0000256" key="3">
    <source>
        <dbReference type="ARBA" id="ARBA00012438"/>
    </source>
</evidence>
<evidence type="ECO:0000259" key="12">
    <source>
        <dbReference type="PROSITE" id="PS50109"/>
    </source>
</evidence>
<keyword evidence="6 11" id="KW-0812">Transmembrane</keyword>
<gene>
    <name evidence="14" type="ORF">GCM10009554_45930</name>
</gene>
<keyword evidence="4" id="KW-0597">Phosphoprotein</keyword>
<feature type="domain" description="Histidine kinase" evidence="12">
    <location>
        <begin position="236"/>
        <end position="449"/>
    </location>
</feature>
<dbReference type="PROSITE" id="PS50109">
    <property type="entry name" value="HIS_KIN"/>
    <property type="match status" value="1"/>
</dbReference>
<dbReference type="SUPFAM" id="SSF47384">
    <property type="entry name" value="Homodimeric domain of signal transducing histidine kinase"/>
    <property type="match status" value="1"/>
</dbReference>
<reference evidence="15" key="1">
    <citation type="journal article" date="2019" name="Int. J. Syst. Evol. Microbiol.">
        <title>The Global Catalogue of Microorganisms (GCM) 10K type strain sequencing project: providing services to taxonomists for standard genome sequencing and annotation.</title>
        <authorList>
            <consortium name="The Broad Institute Genomics Platform"/>
            <consortium name="The Broad Institute Genome Sequencing Center for Infectious Disease"/>
            <person name="Wu L."/>
            <person name="Ma J."/>
        </authorList>
    </citation>
    <scope>NUCLEOTIDE SEQUENCE [LARGE SCALE GENOMIC DNA]</scope>
    <source>
        <strain evidence="15">JCM 10977</strain>
    </source>
</reference>
<feature type="domain" description="HAMP" evidence="13">
    <location>
        <begin position="175"/>
        <end position="228"/>
    </location>
</feature>
<dbReference type="Gene3D" id="6.10.340.10">
    <property type="match status" value="1"/>
</dbReference>
<feature type="transmembrane region" description="Helical" evidence="11">
    <location>
        <begin position="151"/>
        <end position="170"/>
    </location>
</feature>
<proteinExistence type="predicted"/>
<dbReference type="InterPro" id="IPR036890">
    <property type="entry name" value="HATPase_C_sf"/>
</dbReference>
<dbReference type="InterPro" id="IPR003660">
    <property type="entry name" value="HAMP_dom"/>
</dbReference>
<dbReference type="Proteomes" id="UP001500542">
    <property type="component" value="Unassembled WGS sequence"/>
</dbReference>
<dbReference type="InterPro" id="IPR003594">
    <property type="entry name" value="HATPase_dom"/>
</dbReference>
<organism evidence="14 15">
    <name type="scientific">Kribbella koreensis</name>
    <dbReference type="NCBI Taxonomy" id="57909"/>
    <lineage>
        <taxon>Bacteria</taxon>
        <taxon>Bacillati</taxon>
        <taxon>Actinomycetota</taxon>
        <taxon>Actinomycetes</taxon>
        <taxon>Propionibacteriales</taxon>
        <taxon>Kribbellaceae</taxon>
        <taxon>Kribbella</taxon>
    </lineage>
</organism>
<evidence type="ECO:0000256" key="6">
    <source>
        <dbReference type="ARBA" id="ARBA00022692"/>
    </source>
</evidence>
<keyword evidence="15" id="KW-1185">Reference proteome</keyword>
<evidence type="ECO:0000256" key="7">
    <source>
        <dbReference type="ARBA" id="ARBA00022777"/>
    </source>
</evidence>
<dbReference type="GO" id="GO:0016301">
    <property type="term" value="F:kinase activity"/>
    <property type="evidence" value="ECO:0007669"/>
    <property type="project" value="UniProtKB-KW"/>
</dbReference>
<protein>
    <recommendedName>
        <fullName evidence="3">histidine kinase</fullName>
        <ecNumber evidence="3">2.7.13.3</ecNumber>
    </recommendedName>
</protein>
<dbReference type="InterPro" id="IPR050428">
    <property type="entry name" value="TCS_sensor_his_kinase"/>
</dbReference>
<dbReference type="SUPFAM" id="SSF55874">
    <property type="entry name" value="ATPase domain of HSP90 chaperone/DNA topoisomerase II/histidine kinase"/>
    <property type="match status" value="1"/>
</dbReference>
<evidence type="ECO:0000256" key="5">
    <source>
        <dbReference type="ARBA" id="ARBA00022679"/>
    </source>
</evidence>
<dbReference type="Pfam" id="PF02518">
    <property type="entry name" value="HATPase_c"/>
    <property type="match status" value="1"/>
</dbReference>
<dbReference type="Pfam" id="PF00672">
    <property type="entry name" value="HAMP"/>
    <property type="match status" value="1"/>
</dbReference>
<accession>A0ABP4BB32</accession>
<dbReference type="SMART" id="SM00387">
    <property type="entry name" value="HATPase_c"/>
    <property type="match status" value="1"/>
</dbReference>
<evidence type="ECO:0000256" key="4">
    <source>
        <dbReference type="ARBA" id="ARBA00022553"/>
    </source>
</evidence>
<comment type="catalytic activity">
    <reaction evidence="1">
        <text>ATP + protein L-histidine = ADP + protein N-phospho-L-histidine.</text>
        <dbReference type="EC" id="2.7.13.3"/>
    </reaction>
</comment>
<dbReference type="Pfam" id="PF00512">
    <property type="entry name" value="HisKA"/>
    <property type="match status" value="1"/>
</dbReference>
<keyword evidence="10 11" id="KW-0472">Membrane</keyword>
<keyword evidence="5" id="KW-0808">Transferase</keyword>
<sequence length="449" mass="47641">MSVLAVVSFVLLAALVLPFLFAVSDAQTQRLQLTRSAALDRFAGLADRADYSSVRIEAERHQELYGESVLVIDASGNVVVATGGLTQSSPGVAAVADLAARDLPQLSINALRPWSSAHPLIATPVGSPHEPEGAVVLEVDASRAVGSVRRLWLVICLAAFAAALLLLFMASRAARWVIRPVKQLEDAVVELGRSATWNQSLEASGPPELRRLAQAVEVMGATVQHSIDVQRQMVADSSHQLRNPLASIRLRIDGLAPELRDPNSPAFLHLQDDLERLEDVLSDLLKLAALESRVTDRLPLSPEQSLLEAVLTEELEIWRPAATSAGVTLTLQAEPGLVAAASEHDLRQLVGALLDNAIKYAGKSATVALTATRAPDGLQIQVSDDGPGLPTEQLPLATQRFWRGGVSTLGTGLGLAIAEQTALAVGGELTLSHTEPHGLTATIHLPEAT</sequence>
<keyword evidence="7 14" id="KW-0418">Kinase</keyword>
<dbReference type="Gene3D" id="3.30.565.10">
    <property type="entry name" value="Histidine kinase-like ATPase, C-terminal domain"/>
    <property type="match status" value="1"/>
</dbReference>
<dbReference type="PRINTS" id="PR00344">
    <property type="entry name" value="BCTRLSENSOR"/>
</dbReference>
<evidence type="ECO:0000256" key="8">
    <source>
        <dbReference type="ARBA" id="ARBA00022989"/>
    </source>
</evidence>